<accession>A0A8J3IQ54</accession>
<dbReference type="AlphaFoldDB" id="A0A8J3IQ54"/>
<name>A0A8J3IQ54_9CHLR</name>
<evidence type="ECO:0000313" key="3">
    <source>
        <dbReference type="Proteomes" id="UP000597444"/>
    </source>
</evidence>
<evidence type="ECO:0000313" key="2">
    <source>
        <dbReference type="EMBL" id="GHO96470.1"/>
    </source>
</evidence>
<keyword evidence="1" id="KW-0472">Membrane</keyword>
<keyword evidence="3" id="KW-1185">Reference proteome</keyword>
<comment type="caution">
    <text evidence="2">The sequence shown here is derived from an EMBL/GenBank/DDBJ whole genome shotgun (WGS) entry which is preliminary data.</text>
</comment>
<organism evidence="2 3">
    <name type="scientific">Reticulibacter mediterranei</name>
    <dbReference type="NCBI Taxonomy" id="2778369"/>
    <lineage>
        <taxon>Bacteria</taxon>
        <taxon>Bacillati</taxon>
        <taxon>Chloroflexota</taxon>
        <taxon>Ktedonobacteria</taxon>
        <taxon>Ktedonobacterales</taxon>
        <taxon>Reticulibacteraceae</taxon>
        <taxon>Reticulibacter</taxon>
    </lineage>
</organism>
<dbReference type="EMBL" id="BNJK01000001">
    <property type="protein sequence ID" value="GHO96470.1"/>
    <property type="molecule type" value="Genomic_DNA"/>
</dbReference>
<dbReference type="InterPro" id="IPR036259">
    <property type="entry name" value="MFS_trans_sf"/>
</dbReference>
<keyword evidence="1" id="KW-0812">Transmembrane</keyword>
<dbReference type="SUPFAM" id="SSF103473">
    <property type="entry name" value="MFS general substrate transporter"/>
    <property type="match status" value="1"/>
</dbReference>
<evidence type="ECO:0000256" key="1">
    <source>
        <dbReference type="SAM" id="Phobius"/>
    </source>
</evidence>
<proteinExistence type="predicted"/>
<sequence length="53" mass="5500">MVAQDDLLKANGRTQASAPFATIIGPLLATLLLAATSLQVVLWCDALTFVVSA</sequence>
<feature type="transmembrane region" description="Helical" evidence="1">
    <location>
        <begin position="20"/>
        <end position="44"/>
    </location>
</feature>
<gene>
    <name evidence="2" type="ORF">KSF_065180</name>
</gene>
<protein>
    <submittedName>
        <fullName evidence="2">Uncharacterized protein</fullName>
    </submittedName>
</protein>
<keyword evidence="1" id="KW-1133">Transmembrane helix</keyword>
<reference evidence="2" key="1">
    <citation type="submission" date="2020-10" db="EMBL/GenBank/DDBJ databases">
        <title>Taxonomic study of unclassified bacteria belonging to the class Ktedonobacteria.</title>
        <authorList>
            <person name="Yabe S."/>
            <person name="Wang C.M."/>
            <person name="Zheng Y."/>
            <person name="Sakai Y."/>
            <person name="Cavaletti L."/>
            <person name="Monciardini P."/>
            <person name="Donadio S."/>
        </authorList>
    </citation>
    <scope>NUCLEOTIDE SEQUENCE</scope>
    <source>
        <strain evidence="2">ID150040</strain>
    </source>
</reference>
<dbReference type="Proteomes" id="UP000597444">
    <property type="component" value="Unassembled WGS sequence"/>
</dbReference>